<feature type="domain" description="Reverse transcriptase" evidence="2">
    <location>
        <begin position="36"/>
        <end position="342"/>
    </location>
</feature>
<feature type="region of interest" description="Disordered" evidence="1">
    <location>
        <begin position="1389"/>
        <end position="1461"/>
    </location>
</feature>
<name>A0A1Q9D0X8_SYMMI</name>
<evidence type="ECO:0000313" key="4">
    <source>
        <dbReference type="Proteomes" id="UP000186817"/>
    </source>
</evidence>
<dbReference type="PANTHER" id="PTHR19446">
    <property type="entry name" value="REVERSE TRANSCRIPTASES"/>
    <property type="match status" value="1"/>
</dbReference>
<evidence type="ECO:0000313" key="3">
    <source>
        <dbReference type="EMBL" id="OLP88826.1"/>
    </source>
</evidence>
<reference evidence="3 4" key="1">
    <citation type="submission" date="2016-02" db="EMBL/GenBank/DDBJ databases">
        <title>Genome analysis of coral dinoflagellate symbionts highlights evolutionary adaptations to a symbiotic lifestyle.</title>
        <authorList>
            <person name="Aranda M."/>
            <person name="Li Y."/>
            <person name="Liew Y.J."/>
            <person name="Baumgarten S."/>
            <person name="Simakov O."/>
            <person name="Wilson M."/>
            <person name="Piel J."/>
            <person name="Ashoor H."/>
            <person name="Bougouffa S."/>
            <person name="Bajic V.B."/>
            <person name="Ryu T."/>
            <person name="Ravasi T."/>
            <person name="Bayer T."/>
            <person name="Micklem G."/>
            <person name="Kim H."/>
            <person name="Bhak J."/>
            <person name="Lajeunesse T.C."/>
            <person name="Voolstra C.R."/>
        </authorList>
    </citation>
    <scope>NUCLEOTIDE SEQUENCE [LARGE SCALE GENOMIC DNA]</scope>
    <source>
        <strain evidence="3 4">CCMP2467</strain>
    </source>
</reference>
<dbReference type="EMBL" id="LSRX01000792">
    <property type="protein sequence ID" value="OLP88826.1"/>
    <property type="molecule type" value="Genomic_DNA"/>
</dbReference>
<evidence type="ECO:0000259" key="2">
    <source>
        <dbReference type="PROSITE" id="PS50878"/>
    </source>
</evidence>
<feature type="region of interest" description="Disordered" evidence="1">
    <location>
        <begin position="678"/>
        <end position="711"/>
    </location>
</feature>
<dbReference type="Pfam" id="PF00078">
    <property type="entry name" value="RVT_1"/>
    <property type="match status" value="1"/>
</dbReference>
<keyword evidence="4" id="KW-1185">Reference proteome</keyword>
<dbReference type="OrthoDB" id="449199at2759"/>
<proteinExistence type="predicted"/>
<feature type="compositionally biased region" description="Polar residues" evidence="1">
    <location>
        <begin position="678"/>
        <end position="701"/>
    </location>
</feature>
<dbReference type="InterPro" id="IPR043502">
    <property type="entry name" value="DNA/RNA_pol_sf"/>
</dbReference>
<gene>
    <name evidence="3" type="ORF">AK812_SmicGene29782</name>
</gene>
<feature type="compositionally biased region" description="Basic and acidic residues" evidence="1">
    <location>
        <begin position="1"/>
        <end position="11"/>
    </location>
</feature>
<comment type="caution">
    <text evidence="3">The sequence shown here is derived from an EMBL/GenBank/DDBJ whole genome shotgun (WGS) entry which is preliminary data.</text>
</comment>
<sequence length="1694" mass="188569">MDPDYRPDPAKRPRHKPSYRPLAKEVPCSSFRKDWCGNMHTDMPGDWPISALCLLNKPSKPPKAPENLRPIALLHPVSKCLATLAAERLRPYVYDLACRFPQFAYVGMRSVEDAIERACAHCAAARTVLAGQKYNLHRRREGHTVGHCKGGLTLSLDLSRAFDCLPREVLHASLRFAQVDAELIDLILHIHRHSKLRIDHKDHRILVELHSGVRQGCSLSPALWSIFICYTLHLLSSRVPLAALTAFSDDILAQWIIDSPQDVLSALKDMAFIIDTLTSLGMSVSDAKTVILDGLRGPQKSRLLKPLLKQHPDRGPCLQLACSRGFLDLPFRHSHTYLGIKLSYGPFERLTLQLRLKQGWSNFSRLFTLLRSNHIKPQQRLQLWQACVFTAIRYGLTSVGLPPDGPDKLRQAVAKQLRLVLKSPSWISHESNADLYHRYQIEALSLTADAPSTEKQIPLAQACDELSEEPPLVVRTLWSELCLLVQAYSPVLQQLHVSANMLALEEKFLQAWAPSTLLRYIKACIAFFTTMQQLYDADFLLWTQVQIIDAVWAMHRSAGGPEFHPSNVIKALRWARKALQLELPDLYGGLISVLLAPQVKPHKESYPAPIRLLSYCELLLLESNGSLQAALQCFSIHAVWGVVHPACNVALLPLDPVESLAQPEPLVDDLAPTSVTDPLSTTANVSDAPVSTSCLTSSESEQAPEPEKAADFGQAEELDFLQGPSGIIHVAIPSSWGIPHRGIFLRPACGTLGIPDSMWNEFQIFKPEEFGALAAQDLQSFIDSLVFPSEISDVLIKARIRLLWKRCSASEVAPGHAPHGLPAAGVFSKTPSVMEPSTWSDAFCKKLSSEAVKAMVSKFSQKYPSEPLGPEVMPSPRLLALVHSQIQDRRWRWVPWKLRLSEEQHDTKSLERSLKAPRLESVLFEEIPSRDLPAQSMGKSQMQELLHLQAVAIAMSDGAHLFTLREMNRTFISKCFESYPKDAGLRPPNRVEAELADQKLWQQIATLFNEEDWSLDQAIREVVVARNEIGVQLMPRAVPLKVQPHNSPEPSAFPPTHDDSFSKVSAMAASPEDLPASVVQAADSLAQADAIASPVSWPEALASLPPRPVDDFPVAQQALQDRDTALWPDLQAGVPTGVDGDISLSRCFLPSPSDFDPASFDVQICSGNWPGANEDPELLDEMVQQEYEAGYLHKCDSLAEAQVAAASLDIAAVQKFLQALTVVASGDTCTKQDLQRLIGLMHWILQIDINSKDDLKLVRCTGKRLWARIADPSTSKRKMPVSLAVPAMDFQYKLAADAFAKGEDIGIGVGFPHMVVFCIDIVGVSLPRGARLARLPTGDLWQKSYVPNTETRGCDTALFVINGARVHDSAAAEGCRSAAEAELALLECWGENPPPTQPMDTDPSAGEKRATSPDQERSKYHRRESKGNGAGKGSGDRPARQMPRPPPRTRRTAAEPNETNTEGMMWMMGRMLLRLEDQMALERFQSGFVMFFRPSSRMSIIPLLAKKSEHWHELKAQKDTELSLALRAFLFRSMFDVIQKRLQETVKNPTQLEAAQQLQVFLPDKAGEPLRIPYLMYNPETRQLEPKTDPAPLTLERVMEILAAILKHSLDSFAILRFHPTQRLSAPIQGPTLPFLLQVGNRSRASFELYDNLILLTNSGLWQLVGGSLRTERMSRNPLAVELQKRLQQKQHER</sequence>
<accession>A0A1Q9D0X8</accession>
<dbReference type="PROSITE" id="PS50878">
    <property type="entry name" value="RT_POL"/>
    <property type="match status" value="1"/>
</dbReference>
<protein>
    <recommendedName>
        <fullName evidence="2">Reverse transcriptase domain-containing protein</fullName>
    </recommendedName>
</protein>
<feature type="region of interest" description="Disordered" evidence="1">
    <location>
        <begin position="1"/>
        <end position="21"/>
    </location>
</feature>
<dbReference type="Proteomes" id="UP000186817">
    <property type="component" value="Unassembled WGS sequence"/>
</dbReference>
<evidence type="ECO:0000256" key="1">
    <source>
        <dbReference type="SAM" id="MobiDB-lite"/>
    </source>
</evidence>
<dbReference type="InterPro" id="IPR000477">
    <property type="entry name" value="RT_dom"/>
</dbReference>
<feature type="compositionally biased region" description="Basic and acidic residues" evidence="1">
    <location>
        <begin position="1405"/>
        <end position="1418"/>
    </location>
</feature>
<organism evidence="3 4">
    <name type="scientific">Symbiodinium microadriaticum</name>
    <name type="common">Dinoflagellate</name>
    <name type="synonym">Zooxanthella microadriatica</name>
    <dbReference type="NCBI Taxonomy" id="2951"/>
    <lineage>
        <taxon>Eukaryota</taxon>
        <taxon>Sar</taxon>
        <taxon>Alveolata</taxon>
        <taxon>Dinophyceae</taxon>
        <taxon>Suessiales</taxon>
        <taxon>Symbiodiniaceae</taxon>
        <taxon>Symbiodinium</taxon>
    </lineage>
</organism>
<dbReference type="SUPFAM" id="SSF56672">
    <property type="entry name" value="DNA/RNA polymerases"/>
    <property type="match status" value="1"/>
</dbReference>